<dbReference type="Gene3D" id="2.30.30.380">
    <property type="entry name" value="Zn-finger domain of Sec23/24"/>
    <property type="match status" value="1"/>
</dbReference>
<keyword evidence="13" id="KW-0175">Coiled coil</keyword>
<reference evidence="17" key="1">
    <citation type="submission" date="2022-11" db="EMBL/GenBank/DDBJ databases">
        <authorList>
            <person name="Morgan W.R."/>
            <person name="Tartar A."/>
        </authorList>
    </citation>
    <scope>NUCLEOTIDE SEQUENCE</scope>
    <source>
        <strain evidence="17">ARSEF 373</strain>
    </source>
</reference>
<keyword evidence="6" id="KW-0479">Metal-binding</keyword>
<dbReference type="SUPFAM" id="SSF90209">
    <property type="entry name" value="Ran binding protein zinc finger-like"/>
    <property type="match status" value="1"/>
</dbReference>
<evidence type="ECO:0000256" key="1">
    <source>
        <dbReference type="ARBA" id="ARBA00000707"/>
    </source>
</evidence>
<feature type="region of interest" description="Disordered" evidence="14">
    <location>
        <begin position="1"/>
        <end position="24"/>
    </location>
</feature>
<evidence type="ECO:0000256" key="3">
    <source>
        <dbReference type="ARBA" id="ARBA00009085"/>
    </source>
</evidence>
<feature type="region of interest" description="Disordered" evidence="14">
    <location>
        <begin position="547"/>
        <end position="570"/>
    </location>
</feature>
<evidence type="ECO:0000259" key="16">
    <source>
        <dbReference type="PROSITE" id="PS50235"/>
    </source>
</evidence>
<evidence type="ECO:0000256" key="2">
    <source>
        <dbReference type="ARBA" id="ARBA00004123"/>
    </source>
</evidence>
<evidence type="ECO:0000313" key="17">
    <source>
        <dbReference type="EMBL" id="DAZ97684.1"/>
    </source>
</evidence>
<dbReference type="InterPro" id="IPR028889">
    <property type="entry name" value="USP"/>
</dbReference>
<keyword evidence="7" id="KW-0863">Zinc-finger</keyword>
<feature type="domain" description="USP" evidence="16">
    <location>
        <begin position="135"/>
        <end position="456"/>
    </location>
</feature>
<dbReference type="EC" id="3.4.19.12" evidence="4"/>
<comment type="catalytic activity">
    <reaction evidence="1">
        <text>Thiol-dependent hydrolysis of ester, thioester, amide, peptide and isopeptide bonds formed by the C-terminal Gly of ubiquitin (a 76-residue protein attached to proteins as an intracellular targeting signal).</text>
        <dbReference type="EC" id="3.4.19.12"/>
    </reaction>
</comment>
<keyword evidence="12" id="KW-0539">Nucleus</keyword>
<evidence type="ECO:0000256" key="11">
    <source>
        <dbReference type="ARBA" id="ARBA00022833"/>
    </source>
</evidence>
<dbReference type="GO" id="GO:0004843">
    <property type="term" value="F:cysteine-type deubiquitinase activity"/>
    <property type="evidence" value="ECO:0007669"/>
    <property type="project" value="UniProtKB-EC"/>
</dbReference>
<reference evidence="17" key="2">
    <citation type="journal article" date="2023" name="Microbiol Resour">
        <title>Decontamination and Annotation of the Draft Genome Sequence of the Oomycete Lagenidium giganteum ARSEF 373.</title>
        <authorList>
            <person name="Morgan W.R."/>
            <person name="Tartar A."/>
        </authorList>
    </citation>
    <scope>NUCLEOTIDE SEQUENCE</scope>
    <source>
        <strain evidence="17">ARSEF 373</strain>
    </source>
</reference>
<keyword evidence="18" id="KW-1185">Reference proteome</keyword>
<dbReference type="GO" id="GO:0005829">
    <property type="term" value="C:cytosol"/>
    <property type="evidence" value="ECO:0007669"/>
    <property type="project" value="TreeGrafter"/>
</dbReference>
<protein>
    <recommendedName>
        <fullName evidence="4">ubiquitinyl hydrolase 1</fullName>
        <ecNumber evidence="4">3.4.19.12</ecNumber>
    </recommendedName>
</protein>
<dbReference type="PROSITE" id="PS50053">
    <property type="entry name" value="UBIQUITIN_2"/>
    <property type="match status" value="1"/>
</dbReference>
<evidence type="ECO:0000256" key="7">
    <source>
        <dbReference type="ARBA" id="ARBA00022771"/>
    </source>
</evidence>
<dbReference type="InterPro" id="IPR001394">
    <property type="entry name" value="Peptidase_C19_UCH"/>
</dbReference>
<dbReference type="PANTHER" id="PTHR24006">
    <property type="entry name" value="UBIQUITIN CARBOXYL-TERMINAL HYDROLASE"/>
    <property type="match status" value="1"/>
</dbReference>
<evidence type="ECO:0000256" key="12">
    <source>
        <dbReference type="ARBA" id="ARBA00023242"/>
    </source>
</evidence>
<keyword evidence="10" id="KW-0788">Thiol protease</keyword>
<comment type="caution">
    <text evidence="17">The sequence shown here is derived from an EMBL/GenBank/DDBJ whole genome shotgun (WGS) entry which is preliminary data.</text>
</comment>
<dbReference type="GO" id="GO:0006508">
    <property type="term" value="P:proteolysis"/>
    <property type="evidence" value="ECO:0007669"/>
    <property type="project" value="UniProtKB-KW"/>
</dbReference>
<dbReference type="Pfam" id="PF00240">
    <property type="entry name" value="ubiquitin"/>
    <property type="match status" value="1"/>
</dbReference>
<dbReference type="PROSITE" id="PS50235">
    <property type="entry name" value="USP_3"/>
    <property type="match status" value="1"/>
</dbReference>
<dbReference type="PROSITE" id="PS00972">
    <property type="entry name" value="USP_1"/>
    <property type="match status" value="1"/>
</dbReference>
<evidence type="ECO:0000256" key="14">
    <source>
        <dbReference type="SAM" id="MobiDB-lite"/>
    </source>
</evidence>
<feature type="compositionally biased region" description="Basic and acidic residues" evidence="14">
    <location>
        <begin position="547"/>
        <end position="567"/>
    </location>
</feature>
<dbReference type="Gene3D" id="3.90.70.10">
    <property type="entry name" value="Cysteine proteinases"/>
    <property type="match status" value="1"/>
</dbReference>
<dbReference type="GO" id="GO:0005634">
    <property type="term" value="C:nucleus"/>
    <property type="evidence" value="ECO:0007669"/>
    <property type="project" value="UniProtKB-SubCell"/>
</dbReference>
<sequence length="1199" mass="135162">MRPTQSTDTSRRTMAPRGKRKRDKLTPILTARDAAPRDDAVAVSDPYRVHLCGCKFTDHLHRKRNQKTPTILKNCAENPNCLYGLGEHSKVKCMALAWICQGIWNSKALVRRILGEDPRDLVRQPRPQGNGILPCGLRNLGATCYLNSMLQCLFMNLTFRQALFEWEPKENVAPAMTEQMRALQRLFGGMQMGNKAHYDPQQFSSTLSLNEVLQQDAQEFSKLLLTHLRTTFAHSRVTEHWDLIDQLFQGQMNYVTKCLKCKNRSQRPSSYYEISLHVKGNKSVDQCVQQYLAGEVLDGDNKYFCDNCQSKERAERCIELDAKSLPPTLTLQLMRFVYDPAAGAKKKLMDVIEISETLNMTDLLRRSGVASAFHDGDDAVYRLCAYLNHRGKSAHIGHYTASVAHPKPDDRLSSDWFEFDDSVVNNMSSLEIEGSEERAGKPRKSRDAYMLLYVREDVLAKWNSEPQDKTQPSAGLAADLALENTEFEAEVAKYQAQAGELEKRIQERLDAYARFFEKDTPFPKPSATEFYWVDADWLRAWVTGEEPKAKETTTTKESNSDNDDKSNSDAVIEVPNSPTAVARAMDAIPFCQPMPLSQYCCEHSSKSSHRLDPAASHCFAPSSVTKLKRISKGLFQYLKETCGLLSTPEHPTPVVFEASTFRCGSCESASLSRMLDDERALRDIEYELGLLKAPVADPQSAFLMSRAWISSYKTHLHQEQRILCQAAKKLKKSPVKAAAMTMKSFTPPTNDDTDSMVWQVPINEDITCPHGNLALTKKSYRSVSAETWTHFVSKFSAHREFPEQSTEPCAQCQIDREATERVIEVERATRDEVLNRAPLNRLYRRKPAASASLQVSLTLCDIFGSSNVETKRAYLVPQIWMDAWRRYIQNVDCHPPEMLSCERLLCRHDRLLLPRAFVAALEGKRIEYESVDVELVNDEEMQHLCELYGAPECWYFYGHRTATSPLQWGRCDLASVLGRAHGASNNVVSIDDTPVLCSECAETSEKEHQVALENFQNRVVHVQLLSEDQAVPTTEALSVEATPDRRRSRRLRSGATACWQILASSDDSVLVLKHKIYEEIDAVPIRQRLYFRGQVLEDGRSLRDCGIKAGDALYMRLSEDTADDDLVIAEEISQREVGFEDSVLLSSLGGGRAAAAAPTSNGTTTKSKHVWVCAACTYVNEDQEATCEICSTEKAIEID</sequence>
<dbReference type="InterPro" id="IPR036443">
    <property type="entry name" value="Znf_RanBP2_sf"/>
</dbReference>
<evidence type="ECO:0000256" key="6">
    <source>
        <dbReference type="ARBA" id="ARBA00022723"/>
    </source>
</evidence>
<comment type="similarity">
    <text evidence="3">Belongs to the peptidase C19 family.</text>
</comment>
<dbReference type="SMART" id="SM00213">
    <property type="entry name" value="UBQ"/>
    <property type="match status" value="1"/>
</dbReference>
<evidence type="ECO:0000256" key="13">
    <source>
        <dbReference type="SAM" id="Coils"/>
    </source>
</evidence>
<dbReference type="GO" id="GO:0008270">
    <property type="term" value="F:zinc ion binding"/>
    <property type="evidence" value="ECO:0007669"/>
    <property type="project" value="UniProtKB-KW"/>
</dbReference>
<dbReference type="AlphaFoldDB" id="A0AAV2YWP7"/>
<evidence type="ECO:0000256" key="8">
    <source>
        <dbReference type="ARBA" id="ARBA00022786"/>
    </source>
</evidence>
<dbReference type="SUPFAM" id="SSF143791">
    <property type="entry name" value="DUSP-like"/>
    <property type="match status" value="2"/>
</dbReference>
<proteinExistence type="inferred from homology"/>
<gene>
    <name evidence="17" type="ORF">N0F65_009685</name>
</gene>
<evidence type="ECO:0000313" key="18">
    <source>
        <dbReference type="Proteomes" id="UP001146120"/>
    </source>
</evidence>
<dbReference type="InterPro" id="IPR018200">
    <property type="entry name" value="USP_CS"/>
</dbReference>
<dbReference type="SUPFAM" id="SSF54001">
    <property type="entry name" value="Cysteine proteinases"/>
    <property type="match status" value="1"/>
</dbReference>
<dbReference type="Pfam" id="PF00443">
    <property type="entry name" value="UCH"/>
    <property type="match status" value="1"/>
</dbReference>
<keyword evidence="9" id="KW-0378">Hydrolase</keyword>
<feature type="domain" description="Ubiquitin-like" evidence="15">
    <location>
        <begin position="1066"/>
        <end position="1122"/>
    </location>
</feature>
<dbReference type="InterPro" id="IPR035927">
    <property type="entry name" value="DUSP-like_sf"/>
</dbReference>
<dbReference type="SUPFAM" id="SSF54236">
    <property type="entry name" value="Ubiquitin-like"/>
    <property type="match status" value="1"/>
</dbReference>
<dbReference type="Gene3D" id="3.10.20.90">
    <property type="entry name" value="Phosphatidylinositol 3-kinase Catalytic Subunit, Chain A, domain 1"/>
    <property type="match status" value="1"/>
</dbReference>
<dbReference type="EMBL" id="DAKRPA010000128">
    <property type="protein sequence ID" value="DAZ97684.1"/>
    <property type="molecule type" value="Genomic_DNA"/>
</dbReference>
<dbReference type="InterPro" id="IPR050164">
    <property type="entry name" value="Peptidase_C19"/>
</dbReference>
<evidence type="ECO:0000256" key="4">
    <source>
        <dbReference type="ARBA" id="ARBA00012759"/>
    </source>
</evidence>
<keyword evidence="5" id="KW-0645">Protease</keyword>
<feature type="coiled-coil region" evidence="13">
    <location>
        <begin position="477"/>
        <end position="511"/>
    </location>
</feature>
<dbReference type="InterPro" id="IPR001876">
    <property type="entry name" value="Znf_RanBP2"/>
</dbReference>
<evidence type="ECO:0000259" key="15">
    <source>
        <dbReference type="PROSITE" id="PS50053"/>
    </source>
</evidence>
<comment type="subcellular location">
    <subcellularLocation>
        <location evidence="2">Nucleus</location>
    </subcellularLocation>
</comment>
<dbReference type="InterPro" id="IPR038765">
    <property type="entry name" value="Papain-like_cys_pep_sf"/>
</dbReference>
<dbReference type="Proteomes" id="UP001146120">
    <property type="component" value="Unassembled WGS sequence"/>
</dbReference>
<keyword evidence="11" id="KW-0862">Zinc</keyword>
<keyword evidence="8" id="KW-0833">Ubl conjugation pathway</keyword>
<organism evidence="17 18">
    <name type="scientific">Lagenidium giganteum</name>
    <dbReference type="NCBI Taxonomy" id="4803"/>
    <lineage>
        <taxon>Eukaryota</taxon>
        <taxon>Sar</taxon>
        <taxon>Stramenopiles</taxon>
        <taxon>Oomycota</taxon>
        <taxon>Peronosporomycetes</taxon>
        <taxon>Pythiales</taxon>
        <taxon>Pythiaceae</taxon>
    </lineage>
</organism>
<evidence type="ECO:0000256" key="10">
    <source>
        <dbReference type="ARBA" id="ARBA00022807"/>
    </source>
</evidence>
<evidence type="ECO:0000256" key="5">
    <source>
        <dbReference type="ARBA" id="ARBA00022670"/>
    </source>
</evidence>
<dbReference type="PANTHER" id="PTHR24006:SF722">
    <property type="entry name" value="UBIQUITIN CARBOXYL-TERMINAL HYDROLASE 48"/>
    <property type="match status" value="1"/>
</dbReference>
<accession>A0AAV2YWP7</accession>
<dbReference type="GO" id="GO:0016579">
    <property type="term" value="P:protein deubiquitination"/>
    <property type="evidence" value="ECO:0007669"/>
    <property type="project" value="InterPro"/>
</dbReference>
<dbReference type="PROSITE" id="PS01358">
    <property type="entry name" value="ZF_RANBP2_1"/>
    <property type="match status" value="1"/>
</dbReference>
<dbReference type="InterPro" id="IPR000626">
    <property type="entry name" value="Ubiquitin-like_dom"/>
</dbReference>
<name>A0AAV2YWP7_9STRA</name>
<evidence type="ECO:0000256" key="9">
    <source>
        <dbReference type="ARBA" id="ARBA00022801"/>
    </source>
</evidence>
<dbReference type="InterPro" id="IPR029071">
    <property type="entry name" value="Ubiquitin-like_domsf"/>
</dbReference>